<dbReference type="GO" id="GO:0009307">
    <property type="term" value="P:DNA restriction-modification system"/>
    <property type="evidence" value="ECO:0007669"/>
    <property type="project" value="InterPro"/>
</dbReference>
<evidence type="ECO:0000313" key="1">
    <source>
        <dbReference type="EMBL" id="BAY82223.1"/>
    </source>
</evidence>
<dbReference type="AlphaFoldDB" id="A0A1Z4LLV7"/>
<organism evidence="1 2">
    <name type="scientific">Calothrix parasitica NIES-267</name>
    <dbReference type="NCBI Taxonomy" id="1973488"/>
    <lineage>
        <taxon>Bacteria</taxon>
        <taxon>Bacillati</taxon>
        <taxon>Cyanobacteriota</taxon>
        <taxon>Cyanophyceae</taxon>
        <taxon>Nostocales</taxon>
        <taxon>Calotrichaceae</taxon>
        <taxon>Calothrix</taxon>
    </lineage>
</organism>
<dbReference type="OrthoDB" id="3638769at2"/>
<dbReference type="REBASE" id="207558">
    <property type="entry name" value="Cpa267ORF17010P"/>
</dbReference>
<dbReference type="EMBL" id="AP018227">
    <property type="protein sequence ID" value="BAY82223.1"/>
    <property type="molecule type" value="Genomic_DNA"/>
</dbReference>
<sequence length="243" mass="27209">MTAQIPPIPQDVFKDAVHGFWNTRVAQAQTQTLSGKIDQGNRGSVTGGKQMDGFILAITNLLLESGVPQHHIHVKKSLTVIPGFFRPTKTYDFLVIDAEKKQLKVVIELKSQVGSFGNNFNNRTEEAMGAALDIWTAFREGVFGKAPPPPWIGYLLLLEDCPASTTPVRVSEPHFDVLPEFKQSSYAKRYELFCQKMVRERHYNAACFLMTDSNQLTNTPNYIEPCPDLSAANFLRQAILHSL</sequence>
<accession>A0A1Z4LLV7</accession>
<keyword evidence="1" id="KW-0378">Hydrolase</keyword>
<name>A0A1Z4LLV7_9CYAN</name>
<gene>
    <name evidence="1" type="primary">paeR7IR</name>
    <name evidence="1" type="ORF">NIES267_17020</name>
</gene>
<dbReference type="GO" id="GO:0003677">
    <property type="term" value="F:DNA binding"/>
    <property type="evidence" value="ECO:0007669"/>
    <property type="project" value="InterPro"/>
</dbReference>
<proteinExistence type="predicted"/>
<keyword evidence="2" id="KW-1185">Reference proteome</keyword>
<dbReference type="EC" id="3.1.21.4" evidence="1"/>
<protein>
    <submittedName>
        <fullName evidence="1">Type-2 restriction enzyme PaeR7I</fullName>
        <ecNumber evidence="1">3.1.21.4</ecNumber>
    </submittedName>
</protein>
<reference evidence="1 2" key="1">
    <citation type="submission" date="2017-06" db="EMBL/GenBank/DDBJ databases">
        <title>Genome sequencing of cyanobaciteial culture collection at National Institute for Environmental Studies (NIES).</title>
        <authorList>
            <person name="Hirose Y."/>
            <person name="Shimura Y."/>
            <person name="Fujisawa T."/>
            <person name="Nakamura Y."/>
            <person name="Kawachi M."/>
        </authorList>
    </citation>
    <scope>NUCLEOTIDE SEQUENCE [LARGE SCALE GENOMIC DNA]</scope>
    <source>
        <strain evidence="1 2">NIES-267</strain>
    </source>
</reference>
<dbReference type="GO" id="GO:0009036">
    <property type="term" value="F:type II site-specific deoxyribonuclease activity"/>
    <property type="evidence" value="ECO:0007669"/>
    <property type="project" value="UniProtKB-EC"/>
</dbReference>
<dbReference type="Proteomes" id="UP000218418">
    <property type="component" value="Chromosome"/>
</dbReference>
<dbReference type="InterPro" id="IPR007636">
    <property type="entry name" value="Restrct_endonuc_II_XhoI"/>
</dbReference>
<dbReference type="Pfam" id="PF04555">
    <property type="entry name" value="XhoI"/>
    <property type="match status" value="1"/>
</dbReference>
<evidence type="ECO:0000313" key="2">
    <source>
        <dbReference type="Proteomes" id="UP000218418"/>
    </source>
</evidence>